<accession>X0UQP2</accession>
<keyword evidence="2" id="KW-0813">Transport</keyword>
<dbReference type="SUPFAM" id="SSF161098">
    <property type="entry name" value="MetI-like"/>
    <property type="match status" value="1"/>
</dbReference>
<evidence type="ECO:0000256" key="5">
    <source>
        <dbReference type="ARBA" id="ARBA00022989"/>
    </source>
</evidence>
<evidence type="ECO:0000259" key="8">
    <source>
        <dbReference type="PROSITE" id="PS50928"/>
    </source>
</evidence>
<dbReference type="EMBL" id="BARS01025205">
    <property type="protein sequence ID" value="GAG01562.1"/>
    <property type="molecule type" value="Genomic_DNA"/>
</dbReference>
<sequence length="147" mass="15490">LGPSIQNVIIVIGIGIIPGVSRVIRGAVLSEKQNQYIEAAQAAGASQVRVLFRHVAPNVAPLAIVIATTLLAAAILMEAGLSFLGLGVPPPNPSWGADVNLARNAFPIHIWWAFFPGLAIALTVLGFNFLGDALRDILDPRLRGATR</sequence>
<feature type="non-terminal residue" evidence="9">
    <location>
        <position position="1"/>
    </location>
</feature>
<feature type="transmembrane region" description="Helical" evidence="7">
    <location>
        <begin position="59"/>
        <end position="88"/>
    </location>
</feature>
<dbReference type="CDD" id="cd06261">
    <property type="entry name" value="TM_PBP2"/>
    <property type="match status" value="1"/>
</dbReference>
<dbReference type="GO" id="GO:0005886">
    <property type="term" value="C:plasma membrane"/>
    <property type="evidence" value="ECO:0007669"/>
    <property type="project" value="UniProtKB-SubCell"/>
</dbReference>
<evidence type="ECO:0000256" key="1">
    <source>
        <dbReference type="ARBA" id="ARBA00004651"/>
    </source>
</evidence>
<evidence type="ECO:0000256" key="6">
    <source>
        <dbReference type="ARBA" id="ARBA00023136"/>
    </source>
</evidence>
<dbReference type="PANTHER" id="PTHR43386">
    <property type="entry name" value="OLIGOPEPTIDE TRANSPORT SYSTEM PERMEASE PROTEIN APPC"/>
    <property type="match status" value="1"/>
</dbReference>
<gene>
    <name evidence="9" type="ORF">S01H1_39868</name>
</gene>
<dbReference type="Gene3D" id="1.10.3720.10">
    <property type="entry name" value="MetI-like"/>
    <property type="match status" value="1"/>
</dbReference>
<protein>
    <recommendedName>
        <fullName evidence="8">ABC transmembrane type-1 domain-containing protein</fullName>
    </recommendedName>
</protein>
<dbReference type="Pfam" id="PF00528">
    <property type="entry name" value="BPD_transp_1"/>
    <property type="match status" value="1"/>
</dbReference>
<evidence type="ECO:0000256" key="3">
    <source>
        <dbReference type="ARBA" id="ARBA00022475"/>
    </source>
</evidence>
<organism evidence="9">
    <name type="scientific">marine sediment metagenome</name>
    <dbReference type="NCBI Taxonomy" id="412755"/>
    <lineage>
        <taxon>unclassified sequences</taxon>
        <taxon>metagenomes</taxon>
        <taxon>ecological metagenomes</taxon>
    </lineage>
</organism>
<evidence type="ECO:0000313" key="9">
    <source>
        <dbReference type="EMBL" id="GAG01562.1"/>
    </source>
</evidence>
<feature type="domain" description="ABC transmembrane type-1" evidence="8">
    <location>
        <begin position="1"/>
        <end position="131"/>
    </location>
</feature>
<keyword evidence="3" id="KW-1003">Cell membrane</keyword>
<dbReference type="AlphaFoldDB" id="X0UQP2"/>
<dbReference type="GO" id="GO:0055085">
    <property type="term" value="P:transmembrane transport"/>
    <property type="evidence" value="ECO:0007669"/>
    <property type="project" value="InterPro"/>
</dbReference>
<dbReference type="PANTHER" id="PTHR43386:SF1">
    <property type="entry name" value="D,D-DIPEPTIDE TRANSPORT SYSTEM PERMEASE PROTEIN DDPC-RELATED"/>
    <property type="match status" value="1"/>
</dbReference>
<feature type="transmembrane region" description="Helical" evidence="7">
    <location>
        <begin position="108"/>
        <end position="131"/>
    </location>
</feature>
<evidence type="ECO:0000256" key="2">
    <source>
        <dbReference type="ARBA" id="ARBA00022448"/>
    </source>
</evidence>
<dbReference type="InterPro" id="IPR035906">
    <property type="entry name" value="MetI-like_sf"/>
</dbReference>
<evidence type="ECO:0000256" key="4">
    <source>
        <dbReference type="ARBA" id="ARBA00022692"/>
    </source>
</evidence>
<dbReference type="InterPro" id="IPR050366">
    <property type="entry name" value="BP-dependent_transpt_permease"/>
</dbReference>
<keyword evidence="4 7" id="KW-0812">Transmembrane</keyword>
<proteinExistence type="predicted"/>
<comment type="caution">
    <text evidence="9">The sequence shown here is derived from an EMBL/GenBank/DDBJ whole genome shotgun (WGS) entry which is preliminary data.</text>
</comment>
<reference evidence="9" key="1">
    <citation type="journal article" date="2014" name="Front. Microbiol.">
        <title>High frequency of phylogenetically diverse reductive dehalogenase-homologous genes in deep subseafloor sedimentary metagenomes.</title>
        <authorList>
            <person name="Kawai M."/>
            <person name="Futagami T."/>
            <person name="Toyoda A."/>
            <person name="Takaki Y."/>
            <person name="Nishi S."/>
            <person name="Hori S."/>
            <person name="Arai W."/>
            <person name="Tsubouchi T."/>
            <person name="Morono Y."/>
            <person name="Uchiyama I."/>
            <person name="Ito T."/>
            <person name="Fujiyama A."/>
            <person name="Inagaki F."/>
            <person name="Takami H."/>
        </authorList>
    </citation>
    <scope>NUCLEOTIDE SEQUENCE</scope>
    <source>
        <strain evidence="9">Expedition CK06-06</strain>
    </source>
</reference>
<feature type="transmembrane region" description="Helical" evidence="7">
    <location>
        <begin position="6"/>
        <end position="24"/>
    </location>
</feature>
<name>X0UQP2_9ZZZZ</name>
<dbReference type="PROSITE" id="PS50928">
    <property type="entry name" value="ABC_TM1"/>
    <property type="match status" value="1"/>
</dbReference>
<comment type="subcellular location">
    <subcellularLocation>
        <location evidence="1">Cell membrane</location>
        <topology evidence="1">Multi-pass membrane protein</topology>
    </subcellularLocation>
</comment>
<dbReference type="InterPro" id="IPR000515">
    <property type="entry name" value="MetI-like"/>
</dbReference>
<keyword evidence="5 7" id="KW-1133">Transmembrane helix</keyword>
<evidence type="ECO:0000256" key="7">
    <source>
        <dbReference type="SAM" id="Phobius"/>
    </source>
</evidence>
<keyword evidence="6 7" id="KW-0472">Membrane</keyword>